<sequence>MHNTFLSQSSVSTPPMIASGSRNGQVLNFRDDLDNSHVSITEMTVHAGPDEPNAVATKLGWVAYGSAPSVSASVQCLLVRKSPTPKQPHQLGKPESDNPK</sequence>
<evidence type="ECO:0000256" key="1">
    <source>
        <dbReference type="SAM" id="MobiDB-lite"/>
    </source>
</evidence>
<feature type="region of interest" description="Disordered" evidence="1">
    <location>
        <begin position="1"/>
        <end position="23"/>
    </location>
</feature>
<dbReference type="EMBL" id="CAJHJT010000023">
    <property type="protein sequence ID" value="CAD7001496.1"/>
    <property type="molecule type" value="Genomic_DNA"/>
</dbReference>
<protein>
    <submittedName>
        <fullName evidence="2">(Mediterranean fruit fly) hypothetical protein</fullName>
    </submittedName>
</protein>
<feature type="region of interest" description="Disordered" evidence="1">
    <location>
        <begin position="80"/>
        <end position="100"/>
    </location>
</feature>
<accession>A0A811UUV7</accession>
<evidence type="ECO:0000313" key="2">
    <source>
        <dbReference type="EMBL" id="CAD7001496.1"/>
    </source>
</evidence>
<evidence type="ECO:0000313" key="3">
    <source>
        <dbReference type="Proteomes" id="UP000606786"/>
    </source>
</evidence>
<dbReference type="AlphaFoldDB" id="A0A811UUV7"/>
<reference evidence="2" key="1">
    <citation type="submission" date="2020-11" db="EMBL/GenBank/DDBJ databases">
        <authorList>
            <person name="Whitehead M."/>
        </authorList>
    </citation>
    <scope>NUCLEOTIDE SEQUENCE</scope>
    <source>
        <strain evidence="2">EGII</strain>
    </source>
</reference>
<name>A0A811UUV7_CERCA</name>
<proteinExistence type="predicted"/>
<feature type="compositionally biased region" description="Polar residues" evidence="1">
    <location>
        <begin position="1"/>
        <end position="13"/>
    </location>
</feature>
<dbReference type="Proteomes" id="UP000606786">
    <property type="component" value="Unassembled WGS sequence"/>
</dbReference>
<comment type="caution">
    <text evidence="2">The sequence shown here is derived from an EMBL/GenBank/DDBJ whole genome shotgun (WGS) entry which is preliminary data.</text>
</comment>
<keyword evidence="3" id="KW-1185">Reference proteome</keyword>
<gene>
    <name evidence="2" type="ORF">CCAP1982_LOCUS9993</name>
</gene>
<organism evidence="2 3">
    <name type="scientific">Ceratitis capitata</name>
    <name type="common">Mediterranean fruit fly</name>
    <name type="synonym">Tephritis capitata</name>
    <dbReference type="NCBI Taxonomy" id="7213"/>
    <lineage>
        <taxon>Eukaryota</taxon>
        <taxon>Metazoa</taxon>
        <taxon>Ecdysozoa</taxon>
        <taxon>Arthropoda</taxon>
        <taxon>Hexapoda</taxon>
        <taxon>Insecta</taxon>
        <taxon>Pterygota</taxon>
        <taxon>Neoptera</taxon>
        <taxon>Endopterygota</taxon>
        <taxon>Diptera</taxon>
        <taxon>Brachycera</taxon>
        <taxon>Muscomorpha</taxon>
        <taxon>Tephritoidea</taxon>
        <taxon>Tephritidae</taxon>
        <taxon>Ceratitis</taxon>
        <taxon>Ceratitis</taxon>
    </lineage>
</organism>